<dbReference type="RefSeq" id="WP_066786540.1">
    <property type="nucleotide sequence ID" value="NZ_CP014806.1"/>
</dbReference>
<dbReference type="Proteomes" id="UP000076021">
    <property type="component" value="Chromosome"/>
</dbReference>
<name>A0A143HAR3_9BACL</name>
<dbReference type="InterPro" id="IPR007403">
    <property type="entry name" value="DUF456"/>
</dbReference>
<gene>
    <name evidence="2" type="ORF">ATY39_04685</name>
</gene>
<dbReference type="KEGG" id="rst:ATY39_04685"/>
<dbReference type="PANTHER" id="PTHR39165:SF1">
    <property type="entry name" value="DUF456 DOMAIN-CONTAINING PROTEIN"/>
    <property type="match status" value="1"/>
</dbReference>
<evidence type="ECO:0000256" key="1">
    <source>
        <dbReference type="SAM" id="Phobius"/>
    </source>
</evidence>
<dbReference type="EMBL" id="CP014806">
    <property type="protein sequence ID" value="AMW98804.1"/>
    <property type="molecule type" value="Genomic_DNA"/>
</dbReference>
<keyword evidence="3" id="KW-1185">Reference proteome</keyword>
<feature type="transmembrane region" description="Helical" evidence="1">
    <location>
        <begin position="89"/>
        <end position="118"/>
    </location>
</feature>
<dbReference type="AlphaFoldDB" id="A0A143HAR3"/>
<accession>A0A143HAR3</accession>
<dbReference type="OrthoDB" id="9808460at2"/>
<dbReference type="PANTHER" id="PTHR39165">
    <property type="entry name" value="IG HYPOTHETICAL 17883"/>
    <property type="match status" value="1"/>
</dbReference>
<organism evidence="2 3">
    <name type="scientific">Rummeliibacillus stabekisii</name>
    <dbReference type="NCBI Taxonomy" id="241244"/>
    <lineage>
        <taxon>Bacteria</taxon>
        <taxon>Bacillati</taxon>
        <taxon>Bacillota</taxon>
        <taxon>Bacilli</taxon>
        <taxon>Bacillales</taxon>
        <taxon>Caryophanaceae</taxon>
        <taxon>Rummeliibacillus</taxon>
    </lineage>
</organism>
<sequence>MEYISWTLVIASFIVAMVGLVYPIIPSVLFIFLGFIIHGLFHSFSELPWWFWVIEVLFTLLLFGADTLANAFGVKRFGGSEAGIWGSTIGLLVGPFVIPFAGILIGPFIGAVLAELIFKRTSLKTAFKAGIGSLVGFLTSVFTKGVIQIIMIIIFVMVV</sequence>
<feature type="transmembrane region" description="Helical" evidence="1">
    <location>
        <begin position="49"/>
        <end position="69"/>
    </location>
</feature>
<evidence type="ECO:0008006" key="4">
    <source>
        <dbReference type="Google" id="ProtNLM"/>
    </source>
</evidence>
<feature type="transmembrane region" description="Helical" evidence="1">
    <location>
        <begin position="130"/>
        <end position="158"/>
    </location>
</feature>
<protein>
    <recommendedName>
        <fullName evidence="4">DUF456 domain-containing protein</fullName>
    </recommendedName>
</protein>
<evidence type="ECO:0000313" key="3">
    <source>
        <dbReference type="Proteomes" id="UP000076021"/>
    </source>
</evidence>
<reference evidence="2 3" key="1">
    <citation type="journal article" date="2016" name="Genome Announc.">
        <title>Whole-Genome Sequence of Rummeliibacillus stabekisii Strain PP9 Isolated from Antarctic Soil.</title>
        <authorList>
            <person name="da Mota F.F."/>
            <person name="Vollu R.E."/>
            <person name="Jurelevicius D."/>
            <person name="Seldin L."/>
        </authorList>
    </citation>
    <scope>NUCLEOTIDE SEQUENCE [LARGE SCALE GENOMIC DNA]</scope>
    <source>
        <strain evidence="2 3">PP9</strain>
    </source>
</reference>
<evidence type="ECO:0000313" key="2">
    <source>
        <dbReference type="EMBL" id="AMW98804.1"/>
    </source>
</evidence>
<dbReference type="STRING" id="241244.ATY39_04685"/>
<dbReference type="Pfam" id="PF04306">
    <property type="entry name" value="DUF456"/>
    <property type="match status" value="1"/>
</dbReference>
<feature type="transmembrane region" description="Helical" evidence="1">
    <location>
        <begin position="6"/>
        <end position="37"/>
    </location>
</feature>
<proteinExistence type="predicted"/>
<keyword evidence="1" id="KW-0812">Transmembrane</keyword>
<keyword evidence="1" id="KW-0472">Membrane</keyword>
<reference evidence="3" key="2">
    <citation type="submission" date="2016-03" db="EMBL/GenBank/DDBJ databases">
        <authorList>
            <person name="Seldin L."/>
        </authorList>
    </citation>
    <scope>NUCLEOTIDE SEQUENCE [LARGE SCALE GENOMIC DNA]</scope>
    <source>
        <strain evidence="3">PP9</strain>
    </source>
</reference>
<keyword evidence="1" id="KW-1133">Transmembrane helix</keyword>